<dbReference type="EMBL" id="BJVJ01000035">
    <property type="protein sequence ID" value="GEL24519.1"/>
    <property type="molecule type" value="Genomic_DNA"/>
</dbReference>
<accession>A0A511DI88</accession>
<dbReference type="GO" id="GO:1901137">
    <property type="term" value="P:carbohydrate derivative biosynthetic process"/>
    <property type="evidence" value="ECO:0007669"/>
    <property type="project" value="UniProtKB-ARBA"/>
</dbReference>
<sequence length="431" mass="45880">MTVTGAPRHVLVVHNRYRTEQPSGEDRVVDQETALLRRAGHRVTMFERHSDDIAAMSVPAKVAVPLRVPYSRAARTALEQVLRRERPDVVHIHSTFPLISPSVVDACTATGTPVVATLHNYSLLCPVGSFYRDGKVCTDCAGGLPLPAVRHGCYRGSRLASIPVAAGTAFNRRRLLEGVDRFFCISGAQRDTLVELGVPGERLAVKHNFVEEPAARRDGAGAHVLFVGRLTGEKGVGTLVQAWDLVPAAVRERFPLVVAGSGPMQADVERWAAGRSDVRVLGLQSAQRCAELTAQAVTVVAPSVWKEAFGLVVVEALAAGVPPVASATGAFTELVDEDVTGLLHTPADPADLARRITGIVEPARNAEMGRAARRRYERDFSPTAGLAALLAGYDSATGARAVGDGVPDVSPPAPRATGPGPRRRRRAGRVA</sequence>
<dbReference type="InterPro" id="IPR028098">
    <property type="entry name" value="Glyco_trans_4-like_N"/>
</dbReference>
<dbReference type="RefSeq" id="WP_147109524.1">
    <property type="nucleotide sequence ID" value="NZ_BJVJ01000035.1"/>
</dbReference>
<dbReference type="GO" id="GO:0016757">
    <property type="term" value="F:glycosyltransferase activity"/>
    <property type="evidence" value="ECO:0007669"/>
    <property type="project" value="UniProtKB-KW"/>
</dbReference>
<keyword evidence="7" id="KW-1185">Reference proteome</keyword>
<comment type="caution">
    <text evidence="6">The sequence shown here is derived from an EMBL/GenBank/DDBJ whole genome shotgun (WGS) entry which is preliminary data.</text>
</comment>
<protein>
    <submittedName>
        <fullName evidence="6">Glycosyl transferase</fullName>
    </submittedName>
</protein>
<dbReference type="Pfam" id="PF00534">
    <property type="entry name" value="Glycos_transf_1"/>
    <property type="match status" value="1"/>
</dbReference>
<proteinExistence type="predicted"/>
<organism evidence="6 7">
    <name type="scientific">Pseudonocardia sulfidoxydans NBRC 16205</name>
    <dbReference type="NCBI Taxonomy" id="1223511"/>
    <lineage>
        <taxon>Bacteria</taxon>
        <taxon>Bacillati</taxon>
        <taxon>Actinomycetota</taxon>
        <taxon>Actinomycetes</taxon>
        <taxon>Pseudonocardiales</taxon>
        <taxon>Pseudonocardiaceae</taxon>
        <taxon>Pseudonocardia</taxon>
    </lineage>
</organism>
<evidence type="ECO:0000256" key="2">
    <source>
        <dbReference type="ARBA" id="ARBA00022679"/>
    </source>
</evidence>
<feature type="domain" description="Glycosyl transferase family 1" evidence="4">
    <location>
        <begin position="223"/>
        <end position="374"/>
    </location>
</feature>
<dbReference type="PANTHER" id="PTHR45947">
    <property type="entry name" value="SULFOQUINOVOSYL TRANSFERASE SQD2"/>
    <property type="match status" value="1"/>
</dbReference>
<dbReference type="SUPFAM" id="SSF53756">
    <property type="entry name" value="UDP-Glycosyltransferase/glycogen phosphorylase"/>
    <property type="match status" value="1"/>
</dbReference>
<feature type="region of interest" description="Disordered" evidence="3">
    <location>
        <begin position="400"/>
        <end position="431"/>
    </location>
</feature>
<feature type="domain" description="Glycosyltransferase subfamily 4-like N-terminal" evidence="5">
    <location>
        <begin position="26"/>
        <end position="211"/>
    </location>
</feature>
<keyword evidence="1" id="KW-0328">Glycosyltransferase</keyword>
<dbReference type="AlphaFoldDB" id="A0A511DI88"/>
<name>A0A511DI88_9PSEU</name>
<evidence type="ECO:0000313" key="6">
    <source>
        <dbReference type="EMBL" id="GEL24519.1"/>
    </source>
</evidence>
<keyword evidence="2 6" id="KW-0808">Transferase</keyword>
<dbReference type="InterPro" id="IPR001296">
    <property type="entry name" value="Glyco_trans_1"/>
</dbReference>
<dbReference type="CDD" id="cd03801">
    <property type="entry name" value="GT4_PimA-like"/>
    <property type="match status" value="1"/>
</dbReference>
<dbReference type="OrthoDB" id="9787111at2"/>
<dbReference type="Pfam" id="PF13439">
    <property type="entry name" value="Glyco_transf_4"/>
    <property type="match status" value="1"/>
</dbReference>
<dbReference type="InterPro" id="IPR050194">
    <property type="entry name" value="Glycosyltransferase_grp1"/>
</dbReference>
<feature type="compositionally biased region" description="Basic residues" evidence="3">
    <location>
        <begin position="421"/>
        <end position="431"/>
    </location>
</feature>
<dbReference type="Gene3D" id="3.40.50.2000">
    <property type="entry name" value="Glycogen Phosphorylase B"/>
    <property type="match status" value="3"/>
</dbReference>
<reference evidence="6 7" key="1">
    <citation type="submission" date="2019-07" db="EMBL/GenBank/DDBJ databases">
        <title>Whole genome shotgun sequence of Pseudonocardia sulfidoxydans NBRC 16205.</title>
        <authorList>
            <person name="Hosoyama A."/>
            <person name="Uohara A."/>
            <person name="Ohji S."/>
            <person name="Ichikawa N."/>
        </authorList>
    </citation>
    <scope>NUCLEOTIDE SEQUENCE [LARGE SCALE GENOMIC DNA]</scope>
    <source>
        <strain evidence="6 7">NBRC 16205</strain>
    </source>
</reference>
<evidence type="ECO:0000313" key="7">
    <source>
        <dbReference type="Proteomes" id="UP000321685"/>
    </source>
</evidence>
<dbReference type="Proteomes" id="UP000321685">
    <property type="component" value="Unassembled WGS sequence"/>
</dbReference>
<dbReference type="PANTHER" id="PTHR45947:SF13">
    <property type="entry name" value="TRANSFERASE"/>
    <property type="match status" value="1"/>
</dbReference>
<evidence type="ECO:0000259" key="5">
    <source>
        <dbReference type="Pfam" id="PF13439"/>
    </source>
</evidence>
<gene>
    <name evidence="6" type="ORF">PSU4_34730</name>
</gene>
<evidence type="ECO:0000259" key="4">
    <source>
        <dbReference type="Pfam" id="PF00534"/>
    </source>
</evidence>
<evidence type="ECO:0000256" key="3">
    <source>
        <dbReference type="SAM" id="MobiDB-lite"/>
    </source>
</evidence>
<evidence type="ECO:0000256" key="1">
    <source>
        <dbReference type="ARBA" id="ARBA00022676"/>
    </source>
</evidence>